<organism evidence="2 3">
    <name type="scientific">Brucella pseudogrignonensis</name>
    <dbReference type="NCBI Taxonomy" id="419475"/>
    <lineage>
        <taxon>Bacteria</taxon>
        <taxon>Pseudomonadati</taxon>
        <taxon>Pseudomonadota</taxon>
        <taxon>Alphaproteobacteria</taxon>
        <taxon>Hyphomicrobiales</taxon>
        <taxon>Brucellaceae</taxon>
        <taxon>Brucella/Ochrobactrum group</taxon>
        <taxon>Brucella</taxon>
    </lineage>
</organism>
<name>A0ABU1M7H1_9HYPH</name>
<dbReference type="Proteomes" id="UP001184614">
    <property type="component" value="Unassembled WGS sequence"/>
</dbReference>
<evidence type="ECO:0000313" key="2">
    <source>
        <dbReference type="EMBL" id="MDR6431661.1"/>
    </source>
</evidence>
<protein>
    <recommendedName>
        <fullName evidence="4">DUF5086 domain-containing protein</fullName>
    </recommendedName>
</protein>
<evidence type="ECO:0000313" key="3">
    <source>
        <dbReference type="Proteomes" id="UP001184614"/>
    </source>
</evidence>
<comment type="caution">
    <text evidence="2">The sequence shown here is derived from an EMBL/GenBank/DDBJ whole genome shotgun (WGS) entry which is preliminary data.</text>
</comment>
<accession>A0ABU1M7H1</accession>
<dbReference type="Pfam" id="PF16985">
    <property type="entry name" value="DUF5086"/>
    <property type="match status" value="1"/>
</dbReference>
<proteinExistence type="predicted"/>
<reference evidence="2 3" key="1">
    <citation type="submission" date="2023-07" db="EMBL/GenBank/DDBJ databases">
        <title>Sorghum-associated microbial communities from plants grown in Nebraska, USA.</title>
        <authorList>
            <person name="Schachtman D."/>
        </authorList>
    </citation>
    <scope>NUCLEOTIDE SEQUENCE [LARGE SCALE GENOMIC DNA]</scope>
    <source>
        <strain evidence="2 3">DS1730</strain>
    </source>
</reference>
<dbReference type="Gene3D" id="3.90.70.190">
    <property type="entry name" value="Domain of unknown function (DUF5086)"/>
    <property type="match status" value="1"/>
</dbReference>
<sequence>MFSKKIIQALAAGLMLLPFSLSNLYAGNAPHTLILSDTPKLTRWAVVHQQPDSAHNDPYFHLEAFEHKKGNKPWVFKRLTQHMVITPEALNKSRNGQKAKTYAYKDVEFWITYKHWRDTPESRAETPVCETSIADCLRD</sequence>
<keyword evidence="1" id="KW-0732">Signal</keyword>
<feature type="signal peptide" evidence="1">
    <location>
        <begin position="1"/>
        <end position="25"/>
    </location>
</feature>
<dbReference type="EMBL" id="JAVDQT010000001">
    <property type="protein sequence ID" value="MDR6431661.1"/>
    <property type="molecule type" value="Genomic_DNA"/>
</dbReference>
<keyword evidence="3" id="KW-1185">Reference proteome</keyword>
<dbReference type="InterPro" id="IPR044935">
    <property type="entry name" value="DUF5086_sf"/>
</dbReference>
<evidence type="ECO:0000256" key="1">
    <source>
        <dbReference type="SAM" id="SignalP"/>
    </source>
</evidence>
<gene>
    <name evidence="2" type="ORF">J2782_001366</name>
</gene>
<dbReference type="InterPro" id="IPR031561">
    <property type="entry name" value="DUF5086"/>
</dbReference>
<evidence type="ECO:0008006" key="4">
    <source>
        <dbReference type="Google" id="ProtNLM"/>
    </source>
</evidence>
<feature type="chain" id="PRO_5045331207" description="DUF5086 domain-containing protein" evidence="1">
    <location>
        <begin position="26"/>
        <end position="139"/>
    </location>
</feature>
<dbReference type="RefSeq" id="WP_310010849.1">
    <property type="nucleotide sequence ID" value="NZ_JAVDQT010000001.1"/>
</dbReference>